<dbReference type="Pfam" id="PF05630">
    <property type="entry name" value="NPP1"/>
    <property type="match status" value="1"/>
</dbReference>
<proteinExistence type="predicted"/>
<evidence type="ECO:0000256" key="1">
    <source>
        <dbReference type="SAM" id="SignalP"/>
    </source>
</evidence>
<accession>A0A7H8T168</accession>
<feature type="chain" id="PRO_5039136948" evidence="1">
    <location>
        <begin position="31"/>
        <end position="255"/>
    </location>
</feature>
<dbReference type="RefSeq" id="WP_176574567.1">
    <property type="nucleotide sequence ID" value="NZ_CBDRGH010000012.1"/>
</dbReference>
<keyword evidence="3" id="KW-1185">Reference proteome</keyword>
<protein>
    <submittedName>
        <fullName evidence="2">NPP1 family protein</fullName>
    </submittedName>
</protein>
<dbReference type="AlphaFoldDB" id="A0A7H8T168"/>
<dbReference type="EMBL" id="CP056041">
    <property type="protein sequence ID" value="QKZ17171.1"/>
    <property type="molecule type" value="Genomic_DNA"/>
</dbReference>
<organism evidence="2 3">
    <name type="scientific">Streptomyces chartreusis</name>
    <dbReference type="NCBI Taxonomy" id="1969"/>
    <lineage>
        <taxon>Bacteria</taxon>
        <taxon>Bacillati</taxon>
        <taxon>Actinomycetota</taxon>
        <taxon>Actinomycetes</taxon>
        <taxon>Kitasatosporales</taxon>
        <taxon>Streptomycetaceae</taxon>
        <taxon>Streptomyces</taxon>
    </lineage>
</organism>
<reference evidence="2 3" key="1">
    <citation type="submission" date="2020-06" db="EMBL/GenBank/DDBJ databases">
        <title>Genome mining for natural products.</title>
        <authorList>
            <person name="Zhang B."/>
            <person name="Shi J."/>
            <person name="Ge H."/>
        </authorList>
    </citation>
    <scope>NUCLEOTIDE SEQUENCE [LARGE SCALE GENOMIC DNA]</scope>
    <source>
        <strain evidence="2 3">NA02069</strain>
    </source>
</reference>
<dbReference type="PANTHER" id="PTHR33657:SF6">
    <property type="entry name" value="SECRETED PROTEIN"/>
    <property type="match status" value="1"/>
</dbReference>
<dbReference type="PIRSF" id="PIRSF029958">
    <property type="entry name" value="Necrosis-inducing_protein"/>
    <property type="match status" value="1"/>
</dbReference>
<dbReference type="PANTHER" id="PTHR33657">
    <property type="entry name" value="DOMAIN PROTEIN, PUTATIVE (AFU_ORTHOLOGUE AFUA_5G00600)-RELATED"/>
    <property type="match status" value="1"/>
</dbReference>
<evidence type="ECO:0000313" key="3">
    <source>
        <dbReference type="Proteomes" id="UP000509418"/>
    </source>
</evidence>
<name>A0A7H8T168_STRCX</name>
<gene>
    <name evidence="2" type="ORF">HUT05_07215</name>
</gene>
<evidence type="ECO:0000313" key="2">
    <source>
        <dbReference type="EMBL" id="QKZ17171.1"/>
    </source>
</evidence>
<sequence>MRKSRSLARLALGALGAMTLVVALPASAHANVLTLLPQNADGLEQTFSPAYDYDGDGCYATAAIGADGTLNPGLKLGGDVNGKCHDYAQLANANTYSRAKCNNGWCAVMYASYFEKDQITLGPAALGHTHDWEHVIVWIRDNQAEYVSVSQHNTYQLAPRSAIRFDGTHPKIVYHKDGVSSHCFRFAGSNDEPAENATGNWFFPRLVGWNGYPAGYRDKLMSADFGSATIKIDDGDFQWALNYAKPSGIPFDAYA</sequence>
<feature type="signal peptide" evidence="1">
    <location>
        <begin position="1"/>
        <end position="30"/>
    </location>
</feature>
<dbReference type="Proteomes" id="UP000509418">
    <property type="component" value="Chromosome"/>
</dbReference>
<keyword evidence="1" id="KW-0732">Signal</keyword>
<dbReference type="InterPro" id="IPR008701">
    <property type="entry name" value="NPP1"/>
</dbReference>